<name>A0A7J2U5G8_9CREN</name>
<sequence>MQKRLSFALLLLAIIVVVLVLEALEPGDYGITYSGASPFNTLWDGTSVFVHVLSQEGDVVIVKDWNRAKNIEVNGYGCTLLFFISPEKSYSSRDLSTIRDIFGKKNVAVIVLDEGNYGNQILKAIGAPVKIQAFRYIGGLSNSSIVYGYVNISSKVIYLAYAFVSPVVLQGGSECYEIAHVQNYTVGVLCRANGKSIIVFGDGSIAINAALQDPNPLNPYRQLLALLINVVCKNSSSRLFLVDASSYGTRLMTLEELTSVYGLQKALSLYINPVRYLHYTFYSLPESITSIVFSITCFALALFLVMRYAKKLSKGAISRRIVEEVLPKTLVEVLKNICLEDFACRRTIPCISKTKLSYDCIKKVIKFAEENKQFRKELLSAF</sequence>
<comment type="caution">
    <text evidence="2">The sequence shown here is derived from an EMBL/GenBank/DDBJ whole genome shotgun (WGS) entry which is preliminary data.</text>
</comment>
<keyword evidence="1" id="KW-0812">Transmembrane</keyword>
<dbReference type="AlphaFoldDB" id="A0A7J2U5G8"/>
<organism evidence="2">
    <name type="scientific">Ignisphaera aggregans</name>
    <dbReference type="NCBI Taxonomy" id="334771"/>
    <lineage>
        <taxon>Archaea</taxon>
        <taxon>Thermoproteota</taxon>
        <taxon>Thermoprotei</taxon>
        <taxon>Desulfurococcales</taxon>
        <taxon>Desulfurococcaceae</taxon>
        <taxon>Ignisphaera</taxon>
    </lineage>
</organism>
<feature type="transmembrane region" description="Helical" evidence="1">
    <location>
        <begin position="288"/>
        <end position="309"/>
    </location>
</feature>
<keyword evidence="1" id="KW-0472">Membrane</keyword>
<gene>
    <name evidence="2" type="ORF">ENO26_09655</name>
</gene>
<reference evidence="2" key="1">
    <citation type="journal article" date="2020" name="mSystems">
        <title>Genome- and Community-Level Interaction Insights into Carbon Utilization and Element Cycling Functions of Hydrothermarchaeota in Hydrothermal Sediment.</title>
        <authorList>
            <person name="Zhou Z."/>
            <person name="Liu Y."/>
            <person name="Xu W."/>
            <person name="Pan J."/>
            <person name="Luo Z.H."/>
            <person name="Li M."/>
        </authorList>
    </citation>
    <scope>NUCLEOTIDE SEQUENCE [LARGE SCALE GENOMIC DNA]</scope>
    <source>
        <strain evidence="2">SpSt-125</strain>
    </source>
</reference>
<evidence type="ECO:0000313" key="2">
    <source>
        <dbReference type="EMBL" id="HEM67809.1"/>
    </source>
</evidence>
<protein>
    <submittedName>
        <fullName evidence="2">DUF4350 domain-containing protein</fullName>
    </submittedName>
</protein>
<dbReference type="EMBL" id="DSEU01000069">
    <property type="protein sequence ID" value="HEM67809.1"/>
    <property type="molecule type" value="Genomic_DNA"/>
</dbReference>
<evidence type="ECO:0000256" key="1">
    <source>
        <dbReference type="SAM" id="Phobius"/>
    </source>
</evidence>
<keyword evidence="1" id="KW-1133">Transmembrane helix</keyword>
<accession>A0A7J2U5G8</accession>
<proteinExistence type="predicted"/>